<dbReference type="PROSITE" id="PS51379">
    <property type="entry name" value="4FE4S_FER_2"/>
    <property type="match status" value="2"/>
</dbReference>
<organism evidence="8 9">
    <name type="scientific">Anaerobacterium chartisolvens</name>
    <dbReference type="NCBI Taxonomy" id="1297424"/>
    <lineage>
        <taxon>Bacteria</taxon>
        <taxon>Bacillati</taxon>
        <taxon>Bacillota</taxon>
        <taxon>Clostridia</taxon>
        <taxon>Eubacteriales</taxon>
        <taxon>Oscillospiraceae</taxon>
        <taxon>Anaerobacterium</taxon>
    </lineage>
</organism>
<comment type="function">
    <text evidence="5">Catalyzes the ferredoxin-dependent oxidative decarboxylation of arylpyruvates.</text>
</comment>
<feature type="domain" description="4Fe-4S ferredoxin-type" evidence="7">
    <location>
        <begin position="537"/>
        <end position="565"/>
    </location>
</feature>
<dbReference type="RefSeq" id="WP_114298940.1">
    <property type="nucleotide sequence ID" value="NZ_QPJT01000022.1"/>
</dbReference>
<proteinExistence type="predicted"/>
<gene>
    <name evidence="8" type="ORF">DFR58_1222</name>
</gene>
<keyword evidence="2 5" id="KW-0560">Oxidoreductase</keyword>
<evidence type="ECO:0000256" key="2">
    <source>
        <dbReference type="ARBA" id="ARBA00023002"/>
    </source>
</evidence>
<comment type="cofactor">
    <cofactor evidence="5 6">
        <name>[4Fe-4S] cluster</name>
        <dbReference type="ChEBI" id="CHEBI:49883"/>
    </cofactor>
    <text evidence="5 6">Binds 2 [4Fe-4S] clusters. In this family the first cluster has a non-standard and varying [4Fe-4S] binding motif CX(2)CX(2)CX(4-5)CP.</text>
</comment>
<feature type="binding site" evidence="6">
    <location>
        <position position="549"/>
    </location>
    <ligand>
        <name>[4Fe-4S] cluster</name>
        <dbReference type="ChEBI" id="CHEBI:49883"/>
        <label>1</label>
    </ligand>
</feature>
<feature type="domain" description="4Fe-4S ferredoxin-type" evidence="7">
    <location>
        <begin position="566"/>
        <end position="595"/>
    </location>
</feature>
<dbReference type="OrthoDB" id="9804603at2"/>
<keyword evidence="5 6" id="KW-0004">4Fe-4S</keyword>
<sequence length="595" mass="63198">MSKKLLMGNEAIALGAMRAGVSIVTGYPGTPSTEVLETVAKHNDGSIYVEWSVNEKVALEVAAGGAYAGARVMVTMKQVGLNVASDPLMSLNYVGVKGGMVIVVADDPGPISSQTEQDTRHFGKFAKLAVFDPSTPEEAYTMIADAFDYSEKYGAPVLFRPTTRVCHSCADVEMLEGIPRKTPEGFVKDSRWVIFPRLAYANHIKIEDNLKAMSDDFSQYQNNILIGSGSRGIATGGVSYAYTCEAIGDSPAGCKLLKVSAMPFPQKLALEFLHGLDEVLVVEELDPVIEDELIALCGLNNIKVEIKGKRTGHIKNAGENTVDSVSSAIRAFLGEDVQDMPAPELPPLPVRPPVLCAGCPHRASFFAVKEATKGLNAVFSGDIGCYTLGNAMPLDMVDTCLCMGGGITVAQGLNRVEPDRINFAFVGDSTFFHTGIPGIINAVYNQSDIIVAVLDNSTTAMTGNQPHPGLGRTMMGSISDKISIYNVVAALNVSKIIRVNPFDLKQAKEAVASVIKEKGVRVIIFEAPCIAVSKGKGRYSVDNLKCSGCKVCINKLGCPAIEIDMGKAKINPILCTGCGVCANVCGIGAMRGEGL</sequence>
<keyword evidence="4 5" id="KW-0411">Iron-sulfur</keyword>
<keyword evidence="5" id="KW-0249">Electron transport</keyword>
<evidence type="ECO:0000259" key="7">
    <source>
        <dbReference type="PROSITE" id="PS51379"/>
    </source>
</evidence>
<evidence type="ECO:0000313" key="9">
    <source>
        <dbReference type="Proteomes" id="UP000253034"/>
    </source>
</evidence>
<name>A0A369AVQ4_9FIRM</name>
<dbReference type="InterPro" id="IPR017721">
    <property type="entry name" value="IorA"/>
</dbReference>
<keyword evidence="3 5" id="KW-0408">Iron</keyword>
<dbReference type="PANTHER" id="PTHR43710">
    <property type="entry name" value="2-HYDROXYACYL-COA LYASE"/>
    <property type="match status" value="1"/>
</dbReference>
<dbReference type="Gene3D" id="3.40.50.970">
    <property type="match status" value="2"/>
</dbReference>
<dbReference type="InterPro" id="IPR002880">
    <property type="entry name" value="Pyrv_Fd/Flavodoxin_OxRdtase_N"/>
</dbReference>
<evidence type="ECO:0000256" key="5">
    <source>
        <dbReference type="PIRNR" id="PIRNR006439"/>
    </source>
</evidence>
<protein>
    <recommendedName>
        <fullName evidence="5">Indolepyruvate oxidoreductase subunit IorA</fullName>
        <shortName evidence="5">IOR</shortName>
        <ecNumber evidence="5">1.2.7.8</ecNumber>
    </recommendedName>
    <alternativeName>
        <fullName evidence="5">Indolepyruvate ferredoxin oxidoreductase subunit alpha</fullName>
    </alternativeName>
</protein>
<evidence type="ECO:0000256" key="4">
    <source>
        <dbReference type="ARBA" id="ARBA00023014"/>
    </source>
</evidence>
<dbReference type="Proteomes" id="UP000253034">
    <property type="component" value="Unassembled WGS sequence"/>
</dbReference>
<comment type="caution">
    <text evidence="8">The sequence shown here is derived from an EMBL/GenBank/DDBJ whole genome shotgun (WGS) entry which is preliminary data.</text>
</comment>
<reference evidence="8 9" key="1">
    <citation type="submission" date="2018-07" db="EMBL/GenBank/DDBJ databases">
        <title>Genomic Encyclopedia of Type Strains, Phase IV (KMG-IV): sequencing the most valuable type-strain genomes for metagenomic binning, comparative biology and taxonomic classification.</title>
        <authorList>
            <person name="Goeker M."/>
        </authorList>
    </citation>
    <scope>NUCLEOTIDE SEQUENCE [LARGE SCALE GENOMIC DNA]</scope>
    <source>
        <strain evidence="8 9">DSM 27016</strain>
    </source>
</reference>
<feature type="binding site" evidence="6">
    <location>
        <position position="558"/>
    </location>
    <ligand>
        <name>[4Fe-4S] cluster</name>
        <dbReference type="ChEBI" id="CHEBI:49883"/>
        <label>2</label>
    </ligand>
</feature>
<feature type="binding site" evidence="6">
    <location>
        <position position="575"/>
    </location>
    <ligand>
        <name>[4Fe-4S] cluster</name>
        <dbReference type="ChEBI" id="CHEBI:49883"/>
        <label>2</label>
    </ligand>
</feature>
<evidence type="ECO:0000256" key="1">
    <source>
        <dbReference type="ARBA" id="ARBA00022723"/>
    </source>
</evidence>
<dbReference type="InterPro" id="IPR017896">
    <property type="entry name" value="4Fe4S_Fe-S-bd"/>
</dbReference>
<dbReference type="CDD" id="cd07034">
    <property type="entry name" value="TPP_PYR_PFOR_IOR-alpha_like"/>
    <property type="match status" value="1"/>
</dbReference>
<accession>A0A369AVQ4</accession>
<feature type="binding site" evidence="6">
    <location>
        <position position="585"/>
    </location>
    <ligand>
        <name>[4Fe-4S] cluster</name>
        <dbReference type="ChEBI" id="CHEBI:49883"/>
        <label>1</label>
    </ligand>
</feature>
<dbReference type="PANTHER" id="PTHR43710:SF6">
    <property type="entry name" value="INDOLEPYRUVATE OXIDOREDUCTASE SUBUNIT IORA"/>
    <property type="match status" value="1"/>
</dbReference>
<keyword evidence="1 5" id="KW-0479">Metal-binding</keyword>
<feature type="binding site" evidence="6">
    <location>
        <position position="578"/>
    </location>
    <ligand>
        <name>[4Fe-4S] cluster</name>
        <dbReference type="ChEBI" id="CHEBI:49883"/>
        <label>2</label>
    </ligand>
</feature>
<dbReference type="GO" id="GO:0030976">
    <property type="term" value="F:thiamine pyrophosphate binding"/>
    <property type="evidence" value="ECO:0007669"/>
    <property type="project" value="InterPro"/>
</dbReference>
<feature type="binding site" evidence="6">
    <location>
        <position position="552"/>
    </location>
    <ligand>
        <name>[4Fe-4S] cluster</name>
        <dbReference type="ChEBI" id="CHEBI:49883"/>
        <label>1</label>
    </ligand>
</feature>
<dbReference type="InterPro" id="IPR011766">
    <property type="entry name" value="TPP_enzyme_TPP-bd"/>
</dbReference>
<evidence type="ECO:0000256" key="3">
    <source>
        <dbReference type="ARBA" id="ARBA00023004"/>
    </source>
</evidence>
<dbReference type="GO" id="GO:0051539">
    <property type="term" value="F:4 iron, 4 sulfur cluster binding"/>
    <property type="evidence" value="ECO:0007669"/>
    <property type="project" value="UniProtKB-UniRule"/>
</dbReference>
<keyword evidence="5" id="KW-0813">Transport</keyword>
<dbReference type="CDD" id="cd02008">
    <property type="entry name" value="TPP_IOR_alpha"/>
    <property type="match status" value="1"/>
</dbReference>
<dbReference type="SUPFAM" id="SSF52518">
    <property type="entry name" value="Thiamin diphosphate-binding fold (THDP-binding)"/>
    <property type="match status" value="2"/>
</dbReference>
<dbReference type="InterPro" id="IPR029061">
    <property type="entry name" value="THDP-binding"/>
</dbReference>
<keyword evidence="9" id="KW-1185">Reference proteome</keyword>
<dbReference type="Pfam" id="PF01855">
    <property type="entry name" value="POR_N"/>
    <property type="match status" value="1"/>
</dbReference>
<feature type="binding site" evidence="6">
    <location>
        <position position="546"/>
    </location>
    <ligand>
        <name>[4Fe-4S] cluster</name>
        <dbReference type="ChEBI" id="CHEBI:49883"/>
        <label>1</label>
    </ligand>
</feature>
<dbReference type="PIRSF" id="PIRSF006439">
    <property type="entry name" value="Indolepyruvate_ferr_oxidored"/>
    <property type="match status" value="1"/>
</dbReference>
<feature type="binding site" evidence="6">
    <location>
        <position position="581"/>
    </location>
    <ligand>
        <name>[4Fe-4S] cluster</name>
        <dbReference type="ChEBI" id="CHEBI:49883"/>
        <label>2</label>
    </ligand>
</feature>
<evidence type="ECO:0000256" key="6">
    <source>
        <dbReference type="PIRSR" id="PIRSR006439-50"/>
    </source>
</evidence>
<dbReference type="FunFam" id="3.40.50.970:FF:000039">
    <property type="entry name" value="Indolepyruvate oxidoreductase subunit IorA"/>
    <property type="match status" value="1"/>
</dbReference>
<dbReference type="Pfam" id="PF02775">
    <property type="entry name" value="TPP_enzyme_C"/>
    <property type="match status" value="1"/>
</dbReference>
<dbReference type="InterPro" id="IPR017900">
    <property type="entry name" value="4Fe4S_Fe_S_CS"/>
</dbReference>
<dbReference type="AlphaFoldDB" id="A0A369AVQ4"/>
<dbReference type="SUPFAM" id="SSF54862">
    <property type="entry name" value="4Fe-4S ferredoxins"/>
    <property type="match status" value="1"/>
</dbReference>
<dbReference type="GO" id="GO:0043805">
    <property type="term" value="F:indolepyruvate ferredoxin oxidoreductase activity"/>
    <property type="evidence" value="ECO:0007669"/>
    <property type="project" value="UniProtKB-UniRule"/>
</dbReference>
<dbReference type="GO" id="GO:0046872">
    <property type="term" value="F:metal ion binding"/>
    <property type="evidence" value="ECO:0007669"/>
    <property type="project" value="UniProtKB-UniRule"/>
</dbReference>
<comment type="catalytic activity">
    <reaction evidence="5">
        <text>indole-3-pyruvate + 2 oxidized [2Fe-2S]-[ferredoxin] + CoA = (indol-3-yl)acetyl-CoA + 2 reduced [2Fe-2S]-[ferredoxin] + CO2 + H(+)</text>
        <dbReference type="Rhea" id="RHEA:12645"/>
        <dbReference type="Rhea" id="RHEA-COMP:10000"/>
        <dbReference type="Rhea" id="RHEA-COMP:10001"/>
        <dbReference type="ChEBI" id="CHEBI:15378"/>
        <dbReference type="ChEBI" id="CHEBI:16526"/>
        <dbReference type="ChEBI" id="CHEBI:17640"/>
        <dbReference type="ChEBI" id="CHEBI:33737"/>
        <dbReference type="ChEBI" id="CHEBI:33738"/>
        <dbReference type="ChEBI" id="CHEBI:57271"/>
        <dbReference type="ChEBI" id="CHEBI:57287"/>
        <dbReference type="EC" id="1.2.7.8"/>
    </reaction>
</comment>
<dbReference type="Gene3D" id="3.30.70.20">
    <property type="match status" value="1"/>
</dbReference>
<dbReference type="EMBL" id="QPJT01000022">
    <property type="protein sequence ID" value="RCX12316.1"/>
    <property type="molecule type" value="Genomic_DNA"/>
</dbReference>
<dbReference type="EC" id="1.2.7.8" evidence="5"/>
<evidence type="ECO:0000313" key="8">
    <source>
        <dbReference type="EMBL" id="RCX12316.1"/>
    </source>
</evidence>
<dbReference type="PROSITE" id="PS00198">
    <property type="entry name" value="4FE4S_FER_1"/>
    <property type="match status" value="1"/>
</dbReference>
<keyword evidence="8" id="KW-0670">Pyruvate</keyword>
<dbReference type="NCBIfam" id="TIGR03336">
    <property type="entry name" value="IOR_alpha"/>
    <property type="match status" value="1"/>
</dbReference>
<dbReference type="InterPro" id="IPR045025">
    <property type="entry name" value="HACL1-like"/>
</dbReference>